<accession>A0A8S2Z0A6</accession>
<proteinExistence type="predicted"/>
<dbReference type="GO" id="GO:0016787">
    <property type="term" value="F:hydrolase activity"/>
    <property type="evidence" value="ECO:0007669"/>
    <property type="project" value="UniProtKB-ARBA"/>
</dbReference>
<keyword evidence="1" id="KW-0472">Membrane</keyword>
<name>A0A8S2Z0A6_9BILA</name>
<gene>
    <name evidence="2" type="ORF">BYL167_LOCUS39526</name>
</gene>
<dbReference type="PANTHER" id="PTHR10151">
    <property type="entry name" value="ECTONUCLEOTIDE PYROPHOSPHATASE/PHOSPHODIESTERASE"/>
    <property type="match status" value="1"/>
</dbReference>
<evidence type="ECO:0000313" key="2">
    <source>
        <dbReference type="EMBL" id="CAF4586433.1"/>
    </source>
</evidence>
<dbReference type="InterPro" id="IPR017850">
    <property type="entry name" value="Alkaline_phosphatase_core_sf"/>
</dbReference>
<comment type="caution">
    <text evidence="2">The sequence shown here is derived from an EMBL/GenBank/DDBJ whole genome shotgun (WGS) entry which is preliminary data.</text>
</comment>
<dbReference type="InterPro" id="IPR002591">
    <property type="entry name" value="Phosphodiest/P_Trfase"/>
</dbReference>
<keyword evidence="1" id="KW-0812">Transmembrane</keyword>
<dbReference type="Pfam" id="PF01663">
    <property type="entry name" value="Phosphodiest"/>
    <property type="match status" value="1"/>
</dbReference>
<dbReference type="PANTHER" id="PTHR10151:SF120">
    <property type="entry name" value="BIS(5'-ADENOSYL)-TRIPHOSPHATASE"/>
    <property type="match status" value="1"/>
</dbReference>
<evidence type="ECO:0000313" key="3">
    <source>
        <dbReference type="Proteomes" id="UP000681967"/>
    </source>
</evidence>
<dbReference type="AlphaFoldDB" id="A0A8S2Z0A6"/>
<dbReference type="Proteomes" id="UP000681967">
    <property type="component" value="Unassembled WGS sequence"/>
</dbReference>
<sequence length="82" mass="9619">MWYLVGLLISIQITLIFAQSSSLLLLVSLDGFRHDYPKIHGPLKNFRRLEERGVHAQNMIPSFVTATFPNHYTYVYFEFQDI</sequence>
<protein>
    <recommendedName>
        <fullName evidence="4">Ectonucleotide pyrophosphatase/phosphodiesterase family member 6</fullName>
    </recommendedName>
</protein>
<dbReference type="SUPFAM" id="SSF53649">
    <property type="entry name" value="Alkaline phosphatase-like"/>
    <property type="match status" value="1"/>
</dbReference>
<evidence type="ECO:0008006" key="4">
    <source>
        <dbReference type="Google" id="ProtNLM"/>
    </source>
</evidence>
<evidence type="ECO:0000256" key="1">
    <source>
        <dbReference type="SAM" id="Phobius"/>
    </source>
</evidence>
<dbReference type="EMBL" id="CAJOBH010095272">
    <property type="protein sequence ID" value="CAF4586433.1"/>
    <property type="molecule type" value="Genomic_DNA"/>
</dbReference>
<feature type="transmembrane region" description="Helical" evidence="1">
    <location>
        <begin position="6"/>
        <end position="29"/>
    </location>
</feature>
<keyword evidence="1" id="KW-1133">Transmembrane helix</keyword>
<dbReference type="Gene3D" id="3.40.720.10">
    <property type="entry name" value="Alkaline Phosphatase, subunit A"/>
    <property type="match status" value="1"/>
</dbReference>
<organism evidence="2 3">
    <name type="scientific">Rotaria magnacalcarata</name>
    <dbReference type="NCBI Taxonomy" id="392030"/>
    <lineage>
        <taxon>Eukaryota</taxon>
        <taxon>Metazoa</taxon>
        <taxon>Spiralia</taxon>
        <taxon>Gnathifera</taxon>
        <taxon>Rotifera</taxon>
        <taxon>Eurotatoria</taxon>
        <taxon>Bdelloidea</taxon>
        <taxon>Philodinida</taxon>
        <taxon>Philodinidae</taxon>
        <taxon>Rotaria</taxon>
    </lineage>
</organism>
<reference evidence="2" key="1">
    <citation type="submission" date="2021-02" db="EMBL/GenBank/DDBJ databases">
        <authorList>
            <person name="Nowell W R."/>
        </authorList>
    </citation>
    <scope>NUCLEOTIDE SEQUENCE</scope>
</reference>